<organism evidence="1 2">
    <name type="scientific">Puccinia sorghi</name>
    <dbReference type="NCBI Taxonomy" id="27349"/>
    <lineage>
        <taxon>Eukaryota</taxon>
        <taxon>Fungi</taxon>
        <taxon>Dikarya</taxon>
        <taxon>Basidiomycota</taxon>
        <taxon>Pucciniomycotina</taxon>
        <taxon>Pucciniomycetes</taxon>
        <taxon>Pucciniales</taxon>
        <taxon>Pucciniaceae</taxon>
        <taxon>Puccinia</taxon>
    </lineage>
</organism>
<accession>A0A0L6VB94</accession>
<gene>
    <name evidence="1" type="ORF">VP01_2021g3</name>
</gene>
<sequence length="169" mass="18359">SLSTNIVQYVHSSECFHQLLLPALQLVTCVLISLGSASGLATCEVNPKSPTIRVGSGNQTDMMIMACSFLVGMLTYRIGNQELLLITRILQKALLAVGTQEIVGYNKLNNFSSQEVSDCLIPPISFQVLSTDFNAINTGILVVANIVCGSQVWMNKILLATEIEWKNVP</sequence>
<name>A0A0L6VB94_9BASI</name>
<evidence type="ECO:0000313" key="2">
    <source>
        <dbReference type="Proteomes" id="UP000037035"/>
    </source>
</evidence>
<dbReference type="Proteomes" id="UP000037035">
    <property type="component" value="Unassembled WGS sequence"/>
</dbReference>
<evidence type="ECO:0000313" key="1">
    <source>
        <dbReference type="EMBL" id="KNZ57984.1"/>
    </source>
</evidence>
<feature type="non-terminal residue" evidence="1">
    <location>
        <position position="1"/>
    </location>
</feature>
<dbReference type="EMBL" id="LAVV01006862">
    <property type="protein sequence ID" value="KNZ57984.1"/>
    <property type="molecule type" value="Genomic_DNA"/>
</dbReference>
<comment type="caution">
    <text evidence="1">The sequence shown here is derived from an EMBL/GenBank/DDBJ whole genome shotgun (WGS) entry which is preliminary data.</text>
</comment>
<keyword evidence="2" id="KW-1185">Reference proteome</keyword>
<protein>
    <submittedName>
        <fullName evidence="1">Uncharacterized protein</fullName>
    </submittedName>
</protein>
<dbReference type="STRING" id="27349.A0A0L6VB94"/>
<reference evidence="1 2" key="1">
    <citation type="submission" date="2015-08" db="EMBL/GenBank/DDBJ databases">
        <title>Next Generation Sequencing and Analysis of the Genome of Puccinia sorghi L Schw, the Causal Agent of Maize Common Rust.</title>
        <authorList>
            <person name="Rochi L."/>
            <person name="Burguener G."/>
            <person name="Darino M."/>
            <person name="Turjanski A."/>
            <person name="Kreff E."/>
            <person name="Dieguez M.J."/>
            <person name="Sacco F."/>
        </authorList>
    </citation>
    <scope>NUCLEOTIDE SEQUENCE [LARGE SCALE GENOMIC DNA]</scope>
    <source>
        <strain evidence="1 2">RO10H11247</strain>
    </source>
</reference>
<dbReference type="VEuPathDB" id="FungiDB:VP01_2021g3"/>
<proteinExistence type="predicted"/>
<dbReference type="AlphaFoldDB" id="A0A0L6VB94"/>